<dbReference type="InterPro" id="IPR023187">
    <property type="entry name" value="Tscrpt_reg_MarR-type_CS"/>
</dbReference>
<dbReference type="GO" id="GO:0003700">
    <property type="term" value="F:DNA-binding transcription factor activity"/>
    <property type="evidence" value="ECO:0007669"/>
    <property type="project" value="InterPro"/>
</dbReference>
<dbReference type="SUPFAM" id="SSF46785">
    <property type="entry name" value="Winged helix' DNA-binding domain"/>
    <property type="match status" value="1"/>
</dbReference>
<reference evidence="5 6" key="1">
    <citation type="submission" date="2014-08" db="EMBL/GenBank/DDBJ databases">
        <authorList>
            <person name="Bunnell A."/>
            <person name="Chain P.S."/>
            <person name="Chertkov O."/>
            <person name="Currie B.J."/>
            <person name="Daligault H.E."/>
            <person name="Davenport K.W."/>
            <person name="Davis C."/>
            <person name="Gleasner C.D."/>
            <person name="Johnson S.L."/>
            <person name="Kaestli M."/>
            <person name="Koren S."/>
            <person name="Kunde Y.A."/>
            <person name="Mayo M."/>
            <person name="McMurry K.K."/>
            <person name="Price E.P."/>
            <person name="Reitenga K.G."/>
            <person name="Robison R."/>
            <person name="Rosovitz M.J."/>
            <person name="Sarovich D.S."/>
            <person name="Teshima H."/>
        </authorList>
    </citation>
    <scope>NUCLEOTIDE SEQUENCE [LARGE SCALE GENOMIC DNA]</scope>
    <source>
        <strain evidence="5 6">MSHR44</strain>
    </source>
</reference>
<proteinExistence type="predicted"/>
<keyword evidence="3" id="KW-0804">Transcription</keyword>
<dbReference type="RefSeq" id="WP_004525304.1">
    <property type="nucleotide sequence ID" value="NZ_CIAY01000009.1"/>
</dbReference>
<dbReference type="Pfam" id="PF12802">
    <property type="entry name" value="MarR_2"/>
    <property type="match status" value="1"/>
</dbReference>
<dbReference type="PROSITE" id="PS01117">
    <property type="entry name" value="HTH_MARR_1"/>
    <property type="match status" value="1"/>
</dbReference>
<organism evidence="5 6">
    <name type="scientific">Burkholderia pseudomallei</name>
    <name type="common">Pseudomonas pseudomallei</name>
    <dbReference type="NCBI Taxonomy" id="28450"/>
    <lineage>
        <taxon>Bacteria</taxon>
        <taxon>Pseudomonadati</taxon>
        <taxon>Pseudomonadota</taxon>
        <taxon>Betaproteobacteria</taxon>
        <taxon>Burkholderiales</taxon>
        <taxon>Burkholderiaceae</taxon>
        <taxon>Burkholderia</taxon>
        <taxon>pseudomallei group</taxon>
    </lineage>
</organism>
<dbReference type="PRINTS" id="PR00598">
    <property type="entry name" value="HTHMARR"/>
</dbReference>
<dbReference type="OrthoDB" id="7004755at2"/>
<evidence type="ECO:0000256" key="2">
    <source>
        <dbReference type="ARBA" id="ARBA00023125"/>
    </source>
</evidence>
<evidence type="ECO:0000313" key="5">
    <source>
        <dbReference type="EMBL" id="KGX20314.1"/>
    </source>
</evidence>
<comment type="caution">
    <text evidence="5">The sequence shown here is derived from an EMBL/GenBank/DDBJ whole genome shotgun (WGS) entry which is preliminary data.</text>
</comment>
<evidence type="ECO:0000256" key="3">
    <source>
        <dbReference type="ARBA" id="ARBA00023163"/>
    </source>
</evidence>
<dbReference type="InterPro" id="IPR000835">
    <property type="entry name" value="HTH_MarR-typ"/>
</dbReference>
<sequence>MTQRKAAARPPRQPDKRDAPRRAERESPRDAHRATPQARADDDAGSPALAMQPHLALMKKTARRHTNQANAGAGLLLLWLADDIERRVNVPLAELGLSESKLGVLMFFGLVERGLVDGKVVTPSYMAEYFGVTRSTVTGLLDWLEKRDLLVRALSADDRRSFSLALTDAGRALLERALPVFWDSCEALVACLDETERAALQRILAKVWRHLK</sequence>
<dbReference type="KEGG" id="but:X994_5559"/>
<dbReference type="EMBL" id="JQIM01000006">
    <property type="protein sequence ID" value="KGX20314.1"/>
    <property type="molecule type" value="Genomic_DNA"/>
</dbReference>
<name>A0A095S0F9_BURPE</name>
<dbReference type="PANTHER" id="PTHR33164">
    <property type="entry name" value="TRANSCRIPTIONAL REGULATOR, MARR FAMILY"/>
    <property type="match status" value="1"/>
</dbReference>
<evidence type="ECO:0000256" key="1">
    <source>
        <dbReference type="ARBA" id="ARBA00023015"/>
    </source>
</evidence>
<feature type="compositionally biased region" description="Basic and acidic residues" evidence="4">
    <location>
        <begin position="12"/>
        <end position="33"/>
    </location>
</feature>
<dbReference type="InterPro" id="IPR039422">
    <property type="entry name" value="MarR/SlyA-like"/>
</dbReference>
<evidence type="ECO:0000313" key="6">
    <source>
        <dbReference type="Proteomes" id="UP000030475"/>
    </source>
</evidence>
<dbReference type="GO" id="GO:0006950">
    <property type="term" value="P:response to stress"/>
    <property type="evidence" value="ECO:0007669"/>
    <property type="project" value="TreeGrafter"/>
</dbReference>
<feature type="region of interest" description="Disordered" evidence="4">
    <location>
        <begin position="1"/>
        <end position="47"/>
    </location>
</feature>
<protein>
    <submittedName>
        <fullName evidence="5">Winged helix DNA-binding domain protein</fullName>
    </submittedName>
</protein>
<dbReference type="GO" id="GO:0003677">
    <property type="term" value="F:DNA binding"/>
    <property type="evidence" value="ECO:0007669"/>
    <property type="project" value="UniProtKB-KW"/>
</dbReference>
<evidence type="ECO:0000256" key="4">
    <source>
        <dbReference type="SAM" id="MobiDB-lite"/>
    </source>
</evidence>
<dbReference type="Gene3D" id="1.10.10.10">
    <property type="entry name" value="Winged helix-like DNA-binding domain superfamily/Winged helix DNA-binding domain"/>
    <property type="match status" value="1"/>
</dbReference>
<dbReference type="Proteomes" id="UP000030475">
    <property type="component" value="Unassembled WGS sequence"/>
</dbReference>
<dbReference type="AlphaFoldDB" id="A0A095S0F9"/>
<dbReference type="PROSITE" id="PS50995">
    <property type="entry name" value="HTH_MARR_2"/>
    <property type="match status" value="1"/>
</dbReference>
<dbReference type="InterPro" id="IPR036390">
    <property type="entry name" value="WH_DNA-bd_sf"/>
</dbReference>
<accession>A0A095S0F9</accession>
<dbReference type="InterPro" id="IPR036388">
    <property type="entry name" value="WH-like_DNA-bd_sf"/>
</dbReference>
<dbReference type="PANTHER" id="PTHR33164:SF43">
    <property type="entry name" value="HTH-TYPE TRANSCRIPTIONAL REPRESSOR YETL"/>
    <property type="match status" value="1"/>
</dbReference>
<gene>
    <name evidence="5" type="ORF">Y036_6312</name>
</gene>
<dbReference type="SMART" id="SM00347">
    <property type="entry name" value="HTH_MARR"/>
    <property type="match status" value="1"/>
</dbReference>
<keyword evidence="2 5" id="KW-0238">DNA-binding</keyword>
<keyword evidence="1" id="KW-0805">Transcription regulation</keyword>